<proteinExistence type="predicted"/>
<protein>
    <submittedName>
        <fullName evidence="2">Tetraspanin Pls1 family</fullName>
    </submittedName>
</protein>
<name>A0A5C3QZN8_9AGAR</name>
<dbReference type="AlphaFoldDB" id="A0A5C3QZN8"/>
<feature type="transmembrane region" description="Helical" evidence="1">
    <location>
        <begin position="185"/>
        <end position="204"/>
    </location>
</feature>
<dbReference type="STRING" id="1884261.A0A5C3QZN8"/>
<keyword evidence="3" id="KW-1185">Reference proteome</keyword>
<feature type="transmembrane region" description="Helical" evidence="1">
    <location>
        <begin position="51"/>
        <end position="69"/>
    </location>
</feature>
<accession>A0A5C3QZN8</accession>
<sequence>MVSRSLLAVWAVIDFLLLAAGAISVALSIIWRNPDEMLSLIFTPNDLTAGLVVGILLLATFILSLGAIVQRSHVTIGLIILNWMLIIDSIVLLAVASTFWYFSLHERENFFKRYSAISDDARVVLQDKLQCCGYFNATDAVTIRAGTFCASEEFVTVTNNATGAFCVGPITDGADVILNNTFTTIYGFMAITVCLMLASVCVINKRKEDERFRKIDAKRGGKGFV</sequence>
<evidence type="ECO:0000313" key="3">
    <source>
        <dbReference type="Proteomes" id="UP000305067"/>
    </source>
</evidence>
<dbReference type="EMBL" id="ML178814">
    <property type="protein sequence ID" value="TFL07402.1"/>
    <property type="molecule type" value="Genomic_DNA"/>
</dbReference>
<dbReference type="OrthoDB" id="2279611at2759"/>
<feature type="transmembrane region" description="Helical" evidence="1">
    <location>
        <begin position="76"/>
        <end position="102"/>
    </location>
</feature>
<feature type="transmembrane region" description="Helical" evidence="1">
    <location>
        <begin position="7"/>
        <end position="31"/>
    </location>
</feature>
<evidence type="ECO:0000313" key="2">
    <source>
        <dbReference type="EMBL" id="TFL07402.1"/>
    </source>
</evidence>
<keyword evidence="1" id="KW-1133">Transmembrane helix</keyword>
<keyword evidence="1" id="KW-0472">Membrane</keyword>
<organism evidence="2 3">
    <name type="scientific">Pterulicium gracile</name>
    <dbReference type="NCBI Taxonomy" id="1884261"/>
    <lineage>
        <taxon>Eukaryota</taxon>
        <taxon>Fungi</taxon>
        <taxon>Dikarya</taxon>
        <taxon>Basidiomycota</taxon>
        <taxon>Agaricomycotina</taxon>
        <taxon>Agaricomycetes</taxon>
        <taxon>Agaricomycetidae</taxon>
        <taxon>Agaricales</taxon>
        <taxon>Pleurotineae</taxon>
        <taxon>Pterulaceae</taxon>
        <taxon>Pterulicium</taxon>
    </lineage>
</organism>
<evidence type="ECO:0000256" key="1">
    <source>
        <dbReference type="SAM" id="Phobius"/>
    </source>
</evidence>
<keyword evidence="1" id="KW-0812">Transmembrane</keyword>
<gene>
    <name evidence="2" type="ORF">BDV98DRAFT_557813</name>
</gene>
<dbReference type="Proteomes" id="UP000305067">
    <property type="component" value="Unassembled WGS sequence"/>
</dbReference>
<reference evidence="2 3" key="1">
    <citation type="journal article" date="2019" name="Nat. Ecol. Evol.">
        <title>Megaphylogeny resolves global patterns of mushroom evolution.</title>
        <authorList>
            <person name="Varga T."/>
            <person name="Krizsan K."/>
            <person name="Foldi C."/>
            <person name="Dima B."/>
            <person name="Sanchez-Garcia M."/>
            <person name="Sanchez-Ramirez S."/>
            <person name="Szollosi G.J."/>
            <person name="Szarkandi J.G."/>
            <person name="Papp V."/>
            <person name="Albert L."/>
            <person name="Andreopoulos W."/>
            <person name="Angelini C."/>
            <person name="Antonin V."/>
            <person name="Barry K.W."/>
            <person name="Bougher N.L."/>
            <person name="Buchanan P."/>
            <person name="Buyck B."/>
            <person name="Bense V."/>
            <person name="Catcheside P."/>
            <person name="Chovatia M."/>
            <person name="Cooper J."/>
            <person name="Damon W."/>
            <person name="Desjardin D."/>
            <person name="Finy P."/>
            <person name="Geml J."/>
            <person name="Haridas S."/>
            <person name="Hughes K."/>
            <person name="Justo A."/>
            <person name="Karasinski D."/>
            <person name="Kautmanova I."/>
            <person name="Kiss B."/>
            <person name="Kocsube S."/>
            <person name="Kotiranta H."/>
            <person name="LaButti K.M."/>
            <person name="Lechner B.E."/>
            <person name="Liimatainen K."/>
            <person name="Lipzen A."/>
            <person name="Lukacs Z."/>
            <person name="Mihaltcheva S."/>
            <person name="Morgado L.N."/>
            <person name="Niskanen T."/>
            <person name="Noordeloos M.E."/>
            <person name="Ohm R.A."/>
            <person name="Ortiz-Santana B."/>
            <person name="Ovrebo C."/>
            <person name="Racz N."/>
            <person name="Riley R."/>
            <person name="Savchenko A."/>
            <person name="Shiryaev A."/>
            <person name="Soop K."/>
            <person name="Spirin V."/>
            <person name="Szebenyi C."/>
            <person name="Tomsovsky M."/>
            <person name="Tulloss R.E."/>
            <person name="Uehling J."/>
            <person name="Grigoriev I.V."/>
            <person name="Vagvolgyi C."/>
            <person name="Papp T."/>
            <person name="Martin F.M."/>
            <person name="Miettinen O."/>
            <person name="Hibbett D.S."/>
            <person name="Nagy L.G."/>
        </authorList>
    </citation>
    <scope>NUCLEOTIDE SEQUENCE [LARGE SCALE GENOMIC DNA]</scope>
    <source>
        <strain evidence="2 3">CBS 309.79</strain>
    </source>
</reference>